<dbReference type="Pfam" id="PF00207">
    <property type="entry name" value="A2M"/>
    <property type="match status" value="1"/>
</dbReference>
<dbReference type="InterPro" id="IPR041462">
    <property type="entry name" value="Bact_A2M_MG6"/>
</dbReference>
<dbReference type="SUPFAM" id="SSF48239">
    <property type="entry name" value="Terpenoid cyclases/Protein prenyltransferases"/>
    <property type="match status" value="1"/>
</dbReference>
<evidence type="ECO:0000256" key="5">
    <source>
        <dbReference type="SAM" id="SignalP"/>
    </source>
</evidence>
<dbReference type="Pfam" id="PF17973">
    <property type="entry name" value="bMG10"/>
    <property type="match status" value="1"/>
</dbReference>
<dbReference type="InterPro" id="IPR051802">
    <property type="entry name" value="YfhM-like"/>
</dbReference>
<dbReference type="PANTHER" id="PTHR40094:SF1">
    <property type="entry name" value="UBIQUITIN DOMAIN-CONTAINING PROTEIN"/>
    <property type="match status" value="1"/>
</dbReference>
<dbReference type="InterPro" id="IPR000177">
    <property type="entry name" value="Apple"/>
</dbReference>
<dbReference type="InterPro" id="IPR041246">
    <property type="entry name" value="Bact_MG10"/>
</dbReference>
<dbReference type="Pfam" id="PF01835">
    <property type="entry name" value="MG2"/>
    <property type="match status" value="1"/>
</dbReference>
<evidence type="ECO:0000256" key="2">
    <source>
        <dbReference type="ARBA" id="ARBA00022729"/>
    </source>
</evidence>
<evidence type="ECO:0000259" key="8">
    <source>
        <dbReference type="SMART" id="SM01360"/>
    </source>
</evidence>
<feature type="chain" id="PRO_5004977455" evidence="5">
    <location>
        <begin position="21"/>
        <end position="1809"/>
    </location>
</feature>
<comment type="caution">
    <text evidence="9">The sequence shown here is derived from an EMBL/GenBank/DDBJ whole genome shotgun (WGS) entry which is preliminary data.</text>
</comment>
<sequence>MRRYLSVALVALGLVAGGHAGPAGAQDAPLLPERRSVVTGDVDFYGSDLQPLYDTTLEACERQCLNDASCGAFTYNTRAQACFPKTGVRDRQPFAGAVSGEIRATSPQAQAQARDRAATLEFLQPEDFEAARAEAAALGLRHRAGDWTPEALLAAAAERRQAGDLQGAIRWTGAALAQRDASALWRAYGRLLADAARTDGSGEAERLRAGALSAAVNAVLRAGPDDEAAVALVDLATALEATGRGRQSVRALRLAQDLAPSEDIAGRLEAAIARHGFRVTDTRVESDRAEPRICAEFSDPLVRAGTDYTPYVQLPDARLVVQPEDTALCVAGVRHGARYTVTFRSGLPAADGETLARDVPVTLYVRDRAPTVRFPGRAYVLPPAPGAGLPVETVNAGTLDLALVRVDDRNLLRAMQDGYFGVPLSQWGLDRFSGEVGETVWTGTAEVPAPLNADQLTRLPMDAALAGQAPGLFALTASVPDAPDAALATQWFLVSDLGLTAFSGSDGLSVVVRGISDAGPRAGVPVSLLSRANRVLARAETDADGIASFDAGLLRGTDGAAPALVLAGDGETDLAFLSLTDPAFDLSDRGVAGREPAGPVDAFLATDRGVYRAGDRIHVTALLRDARARALDGLPATLVLSRPDGVEHLRRVSSDARAGGHVFDLALGRGVPRGTWRVALHVDTEAPPLATATVLVEDFVPERIDFDLALPEGPIDPAAPPSLGIAARYLFGAPGADLPVEGAVTLGPLDRLEALPRWRFGRHDAVPDAVSRSLPADLRTGADGTLSLPLPVPAPEIAGRPYRAEASVRLSEGSGRPVERRITRPLLPEGPMIGIRPDFDGRVAEGTEAVFDLQAFAGAAPEPMRVRWTLNRVETRYQWYELYGTWNWEPVTLRSAVASGEAMLGDDPQRVAVPVDWGSHELVVERLDGPYVASSVGFDAGWAVTAEADPSPDLLELALDRAAYAPGDTATLRIVPRAPGTALVSVLSDRVISMQAVAVPEGETRLPLTVTEEWGAGAYVTVQMIRPRDAAADRAPVRALGLAHAAVDPGEGRLSVRIDAAETADPRAPLPLTVAVDGAEDDTWVTLAAVDAGILNLTGFTPPDPAAHYFGQRRLGVELRDVYGRLIDGQSGAAGTVRTGGDGGASLSMDGTPPTEAVVAMFEGPVQVDASGVARARFDVPDFNGTVRLMAVAWSPRGVGAAHRDVVVRDPVVVTAALPRFLAPGDTARLLLEFAHASGPSGEMALSVTGPGVGAVPASVDVPEGGHARVEVPLSGPAVGDHAIAVALTLPDGGRLTRSLTLPVRRNDPAIAETRRLTLGPGEVLTLDDALFAGFAPDSAEALVSAGPLARFDVPGLLAALDAYPYGCTEQVTSRALPLLSLAPVARTLGLGDDAAIRASIDAAIGQVLARQAPNGAFGLWSAEAGDGWLDAYVTDFLSRARAAGHPVPDRALDAALDNLANRIAYAPDFDRGGDDVAYALFVLAREGRAAMGDLRYYADVKVGAFEAPMALAQLGAALAQYGDQARADALFRQAADRVRVAAPDRGLRPDFGSPLRDAAGLVTLASEARSEAVDRDALAARIAAAEGRLSTQEQAWALLAAQALTGTGGAASDLLVDGVPAEGPFLRRYAGTVPPERLTPAGAAPVTLTITTLGVPDVAPPAGGAGYVIERGYYTLTGDPFDVHAGPVPQGTRLVAVLTVRPASDGAARLMIDDPLPAGFEIDNPALLRAGDISALDWIDSAEARHAEFRSDRFLAAIDRQGAEPLRVAYVLRAVTPGEFHHPAASVEDMYRPEDRARTATARVRVSP</sequence>
<dbReference type="Pfam" id="PF07703">
    <property type="entry name" value="A2M_BRD"/>
    <property type="match status" value="1"/>
</dbReference>
<keyword evidence="10" id="KW-1185">Reference proteome</keyword>
<dbReference type="SMART" id="SM01359">
    <property type="entry name" value="A2M_N_2"/>
    <property type="match status" value="1"/>
</dbReference>
<dbReference type="Proteomes" id="UP000023430">
    <property type="component" value="Unassembled WGS sequence"/>
</dbReference>
<evidence type="ECO:0000256" key="1">
    <source>
        <dbReference type="ARBA" id="ARBA00010556"/>
    </source>
</evidence>
<evidence type="ECO:0000259" key="6">
    <source>
        <dbReference type="SMART" id="SM00223"/>
    </source>
</evidence>
<dbReference type="PATRIC" id="fig|1449351.3.peg.3482"/>
<dbReference type="InterPro" id="IPR026284">
    <property type="entry name" value="A2MG_proteobact"/>
</dbReference>
<comment type="similarity">
    <text evidence="1">Belongs to the protease inhibitor I39 (alpha-2-macroglobulin) family. Bacterial alpha-2-macroglobulin subfamily.</text>
</comment>
<evidence type="ECO:0000313" key="10">
    <source>
        <dbReference type="Proteomes" id="UP000023430"/>
    </source>
</evidence>
<dbReference type="InterPro" id="IPR001599">
    <property type="entry name" value="Macroglobln_a2"/>
</dbReference>
<dbReference type="eggNOG" id="COG2373">
    <property type="taxonomic scope" value="Bacteria"/>
</dbReference>
<dbReference type="Gene3D" id="2.60.40.1930">
    <property type="match status" value="1"/>
</dbReference>
<keyword evidence="2 5" id="KW-0732">Signal</keyword>
<dbReference type="GO" id="GO:0006508">
    <property type="term" value="P:proteolysis"/>
    <property type="evidence" value="ECO:0007669"/>
    <property type="project" value="InterPro"/>
</dbReference>
<name>X7F4L9_9RHOB</name>
<dbReference type="InterPro" id="IPR049120">
    <property type="entry name" value="A2M_bMG2"/>
</dbReference>
<dbReference type="SMART" id="SM00223">
    <property type="entry name" value="APPLE"/>
    <property type="match status" value="1"/>
</dbReference>
<dbReference type="EMBL" id="JAME01000029">
    <property type="protein sequence ID" value="ETX27678.1"/>
    <property type="molecule type" value="Genomic_DNA"/>
</dbReference>
<dbReference type="Pfam" id="PF00024">
    <property type="entry name" value="PAN_1"/>
    <property type="match status" value="1"/>
</dbReference>
<dbReference type="InterPro" id="IPR002890">
    <property type="entry name" value="MG2"/>
</dbReference>
<dbReference type="Pfam" id="PF21142">
    <property type="entry name" value="A2M_bMG2"/>
    <property type="match status" value="1"/>
</dbReference>
<feature type="signal peptide" evidence="5">
    <location>
        <begin position="1"/>
        <end position="20"/>
    </location>
</feature>
<feature type="domain" description="Alpha-2-macroglobulin" evidence="8">
    <location>
        <begin position="1159"/>
        <end position="1248"/>
    </location>
</feature>
<evidence type="ECO:0000259" key="7">
    <source>
        <dbReference type="SMART" id="SM01359"/>
    </source>
</evidence>
<dbReference type="Pfam" id="PF17962">
    <property type="entry name" value="bMG6"/>
    <property type="match status" value="1"/>
</dbReference>
<keyword evidence="3" id="KW-0677">Repeat</keyword>
<dbReference type="STRING" id="1449351.RISW2_12085"/>
<dbReference type="RefSeq" id="WP_043773450.1">
    <property type="nucleotide sequence ID" value="NZ_JAME01000029.1"/>
</dbReference>
<protein>
    <submittedName>
        <fullName evidence="9">PAN domain protein</fullName>
    </submittedName>
</protein>
<feature type="domain" description="Apple" evidence="6">
    <location>
        <begin position="38"/>
        <end position="101"/>
    </location>
</feature>
<dbReference type="InterPro" id="IPR041203">
    <property type="entry name" value="Bact_A2M_MG5"/>
</dbReference>
<dbReference type="SMART" id="SM01360">
    <property type="entry name" value="A2M"/>
    <property type="match status" value="1"/>
</dbReference>
<dbReference type="Pfam" id="PF11974">
    <property type="entry name" value="bMG3"/>
    <property type="match status" value="1"/>
</dbReference>
<dbReference type="InterPro" id="IPR008930">
    <property type="entry name" value="Terpenoid_cyclase/PrenylTrfase"/>
</dbReference>
<dbReference type="InterPro" id="IPR021868">
    <property type="entry name" value="Alpha_2_Macroglob_MG3"/>
</dbReference>
<reference evidence="9 10" key="1">
    <citation type="submission" date="2014-01" db="EMBL/GenBank/DDBJ databases">
        <title>Roseivivax isoporae LMG 25204 Genome Sequencing.</title>
        <authorList>
            <person name="Lai Q."/>
            <person name="Li G."/>
            <person name="Shao Z."/>
        </authorList>
    </citation>
    <scope>NUCLEOTIDE SEQUENCE [LARGE SCALE GENOMIC DNA]</scope>
    <source>
        <strain evidence="9 10">LMG 25204</strain>
    </source>
</reference>
<gene>
    <name evidence="9" type="ORF">RISW2_12085</name>
</gene>
<dbReference type="GO" id="GO:0004866">
    <property type="term" value="F:endopeptidase inhibitor activity"/>
    <property type="evidence" value="ECO:0007669"/>
    <property type="project" value="InterPro"/>
</dbReference>
<evidence type="ECO:0000256" key="4">
    <source>
        <dbReference type="ARBA" id="ARBA00023157"/>
    </source>
</evidence>
<organism evidence="9 10">
    <name type="scientific">Roseivivax isoporae LMG 25204</name>
    <dbReference type="NCBI Taxonomy" id="1449351"/>
    <lineage>
        <taxon>Bacteria</taxon>
        <taxon>Pseudomonadati</taxon>
        <taxon>Pseudomonadota</taxon>
        <taxon>Alphaproteobacteria</taxon>
        <taxon>Rhodobacterales</taxon>
        <taxon>Roseobacteraceae</taxon>
        <taxon>Roseivivax</taxon>
    </lineage>
</organism>
<dbReference type="PANTHER" id="PTHR40094">
    <property type="entry name" value="ALPHA-2-MACROGLOBULIN HOMOLOG"/>
    <property type="match status" value="1"/>
</dbReference>
<dbReference type="SUPFAM" id="SSF57414">
    <property type="entry name" value="Hairpin loop containing domain-like"/>
    <property type="match status" value="1"/>
</dbReference>
<dbReference type="Gene3D" id="1.50.10.20">
    <property type="match status" value="1"/>
</dbReference>
<dbReference type="Pfam" id="PF17972">
    <property type="entry name" value="bMG5"/>
    <property type="match status" value="1"/>
</dbReference>
<dbReference type="Gene3D" id="3.50.4.10">
    <property type="entry name" value="Hepatocyte Growth Factor"/>
    <property type="match status" value="1"/>
</dbReference>
<dbReference type="CDD" id="cd02891">
    <property type="entry name" value="A2M_like"/>
    <property type="match status" value="1"/>
</dbReference>
<evidence type="ECO:0000256" key="3">
    <source>
        <dbReference type="ARBA" id="ARBA00022737"/>
    </source>
</evidence>
<dbReference type="PIRSF" id="PIRSF038980">
    <property type="entry name" value="A2M_bac"/>
    <property type="match status" value="1"/>
</dbReference>
<accession>X7F4L9</accession>
<proteinExistence type="inferred from homology"/>
<dbReference type="GO" id="GO:0005576">
    <property type="term" value="C:extracellular region"/>
    <property type="evidence" value="ECO:0007669"/>
    <property type="project" value="InterPro"/>
</dbReference>
<evidence type="ECO:0000313" key="9">
    <source>
        <dbReference type="EMBL" id="ETX27678.1"/>
    </source>
</evidence>
<dbReference type="InterPro" id="IPR011625">
    <property type="entry name" value="A2M_N_BRD"/>
</dbReference>
<dbReference type="CDD" id="cd01100">
    <property type="entry name" value="APPLE_Factor_XI_like"/>
    <property type="match status" value="1"/>
</dbReference>
<dbReference type="OrthoDB" id="9767116at2"/>
<feature type="domain" description="Alpha-2-macroglobulin bait region" evidence="7">
    <location>
        <begin position="955"/>
        <end position="1097"/>
    </location>
</feature>
<keyword evidence="4" id="KW-1015">Disulfide bond</keyword>
<dbReference type="InterPro" id="IPR003609">
    <property type="entry name" value="Pan_app"/>
</dbReference>